<dbReference type="EMBL" id="CP036287">
    <property type="protein sequence ID" value="QDU69202.1"/>
    <property type="molecule type" value="Genomic_DNA"/>
</dbReference>
<name>A0A518BQF7_9BACT</name>
<dbReference type="AlphaFoldDB" id="A0A518BQF7"/>
<feature type="region of interest" description="Disordered" evidence="5">
    <location>
        <begin position="1"/>
        <end position="43"/>
    </location>
</feature>
<reference evidence="6 7" key="1">
    <citation type="submission" date="2019-02" db="EMBL/GenBank/DDBJ databases">
        <title>Deep-cultivation of Planctomycetes and their phenomic and genomic characterization uncovers novel biology.</title>
        <authorList>
            <person name="Wiegand S."/>
            <person name="Jogler M."/>
            <person name="Boedeker C."/>
            <person name="Pinto D."/>
            <person name="Vollmers J."/>
            <person name="Rivas-Marin E."/>
            <person name="Kohn T."/>
            <person name="Peeters S.H."/>
            <person name="Heuer A."/>
            <person name="Rast P."/>
            <person name="Oberbeckmann S."/>
            <person name="Bunk B."/>
            <person name="Jeske O."/>
            <person name="Meyerdierks A."/>
            <person name="Storesund J.E."/>
            <person name="Kallscheuer N."/>
            <person name="Luecker S."/>
            <person name="Lage O.M."/>
            <person name="Pohl T."/>
            <person name="Merkel B.J."/>
            <person name="Hornburger P."/>
            <person name="Mueller R.-W."/>
            <person name="Bruemmer F."/>
            <person name="Labrenz M."/>
            <person name="Spormann A.M."/>
            <person name="Op den Camp H."/>
            <person name="Overmann J."/>
            <person name="Amann R."/>
            <person name="Jetten M.S.M."/>
            <person name="Mascher T."/>
            <person name="Medema M.H."/>
            <person name="Devos D.P."/>
            <person name="Kaster A.-K."/>
            <person name="Ovreas L."/>
            <person name="Rohde M."/>
            <person name="Galperin M.Y."/>
            <person name="Jogler C."/>
        </authorList>
    </citation>
    <scope>NUCLEOTIDE SEQUENCE [LARGE SCALE GENOMIC DNA]</scope>
    <source>
        <strain evidence="6 7">Pla133</strain>
    </source>
</reference>
<dbReference type="InterPro" id="IPR029063">
    <property type="entry name" value="SAM-dependent_MTases_sf"/>
</dbReference>
<organism evidence="6 7">
    <name type="scientific">Engelhardtia mirabilis</name>
    <dbReference type="NCBI Taxonomy" id="2528011"/>
    <lineage>
        <taxon>Bacteria</taxon>
        <taxon>Pseudomonadati</taxon>
        <taxon>Planctomycetota</taxon>
        <taxon>Planctomycetia</taxon>
        <taxon>Planctomycetia incertae sedis</taxon>
        <taxon>Engelhardtia</taxon>
    </lineage>
</organism>
<dbReference type="PANTHER" id="PTHR32183:SF11">
    <property type="entry name" value="THIOL METHYLTRANSFERASE 2-RELATED"/>
    <property type="match status" value="1"/>
</dbReference>
<evidence type="ECO:0000256" key="4">
    <source>
        <dbReference type="ARBA" id="ARBA00022691"/>
    </source>
</evidence>
<dbReference type="GO" id="GO:0008119">
    <property type="term" value="F:thiopurine S-methyltransferase activity"/>
    <property type="evidence" value="ECO:0007669"/>
    <property type="project" value="UniProtKB-EC"/>
</dbReference>
<evidence type="ECO:0000256" key="1">
    <source>
        <dbReference type="ARBA" id="ARBA00022553"/>
    </source>
</evidence>
<dbReference type="KEGG" id="pbap:Pla133_43190"/>
<keyword evidence="2 6" id="KW-0489">Methyltransferase</keyword>
<dbReference type="InterPro" id="IPR008854">
    <property type="entry name" value="TPMT"/>
</dbReference>
<evidence type="ECO:0000313" key="6">
    <source>
        <dbReference type="EMBL" id="QDU69202.1"/>
    </source>
</evidence>
<dbReference type="Pfam" id="PF05724">
    <property type="entry name" value="TPMT"/>
    <property type="match status" value="1"/>
</dbReference>
<evidence type="ECO:0000256" key="2">
    <source>
        <dbReference type="ARBA" id="ARBA00022603"/>
    </source>
</evidence>
<sequence length="219" mass="23541">MTEPDEATDERPGRAEGVDLREPSAWAERYDAGDTPWDCGGPHPEIARRIASGELAPTGGRRALVPGCGRGHDALALARAGWTVTAVDFAPGLAAELGPALAALGGEFVEANALEWQGEPVDLVLEHTFHCALPPTERPRWAALVARALRPRGTLAVLVFPADKPVSEGGPPHRTETAELSALLAPAFELVADEAVEQPLERRQWLERWARFRRTSDGA</sequence>
<gene>
    <name evidence="6" type="primary">tpm</name>
    <name evidence="6" type="ORF">Pla133_43190</name>
</gene>
<dbReference type="CDD" id="cd02440">
    <property type="entry name" value="AdoMet_MTases"/>
    <property type="match status" value="1"/>
</dbReference>
<keyword evidence="1" id="KW-0597">Phosphoprotein</keyword>
<keyword evidence="4" id="KW-0949">S-adenosyl-L-methionine</keyword>
<dbReference type="PANTHER" id="PTHR32183">
    <property type="match status" value="1"/>
</dbReference>
<evidence type="ECO:0000256" key="5">
    <source>
        <dbReference type="SAM" id="MobiDB-lite"/>
    </source>
</evidence>
<dbReference type="SUPFAM" id="SSF53335">
    <property type="entry name" value="S-adenosyl-L-methionine-dependent methyltransferases"/>
    <property type="match status" value="1"/>
</dbReference>
<dbReference type="PROSITE" id="PS51585">
    <property type="entry name" value="SAM_MT_TPMT"/>
    <property type="match status" value="1"/>
</dbReference>
<dbReference type="RefSeq" id="WP_145068881.1">
    <property type="nucleotide sequence ID" value="NZ_CP036287.1"/>
</dbReference>
<dbReference type="EC" id="2.1.1.67" evidence="6"/>
<keyword evidence="3 6" id="KW-0808">Transferase</keyword>
<accession>A0A518BQF7</accession>
<feature type="compositionally biased region" description="Basic and acidic residues" evidence="5">
    <location>
        <begin position="9"/>
        <end position="32"/>
    </location>
</feature>
<dbReference type="Gene3D" id="3.40.50.150">
    <property type="entry name" value="Vaccinia Virus protein VP39"/>
    <property type="match status" value="1"/>
</dbReference>
<dbReference type="Proteomes" id="UP000316921">
    <property type="component" value="Chromosome"/>
</dbReference>
<keyword evidence="7" id="KW-1185">Reference proteome</keyword>
<evidence type="ECO:0000256" key="3">
    <source>
        <dbReference type="ARBA" id="ARBA00022679"/>
    </source>
</evidence>
<protein>
    <submittedName>
        <fullName evidence="6">Thiopurine S-methyltransferase</fullName>
        <ecNumber evidence="6">2.1.1.67</ecNumber>
    </submittedName>
</protein>
<dbReference type="GO" id="GO:0032259">
    <property type="term" value="P:methylation"/>
    <property type="evidence" value="ECO:0007669"/>
    <property type="project" value="UniProtKB-KW"/>
</dbReference>
<proteinExistence type="predicted"/>
<evidence type="ECO:0000313" key="7">
    <source>
        <dbReference type="Proteomes" id="UP000316921"/>
    </source>
</evidence>